<keyword evidence="1" id="KW-0732">Signal</keyword>
<organism evidence="2 3">
    <name type="scientific">Thalassospira lucentensis</name>
    <dbReference type="NCBI Taxonomy" id="168935"/>
    <lineage>
        <taxon>Bacteria</taxon>
        <taxon>Pseudomonadati</taxon>
        <taxon>Pseudomonadota</taxon>
        <taxon>Alphaproteobacteria</taxon>
        <taxon>Rhodospirillales</taxon>
        <taxon>Thalassospiraceae</taxon>
        <taxon>Thalassospira</taxon>
    </lineage>
</organism>
<feature type="chain" id="PRO_5017713472" description="Up-regulated in Daf-2 domain-containing protein" evidence="1">
    <location>
        <begin position="24"/>
        <end position="140"/>
    </location>
</feature>
<evidence type="ECO:0000313" key="3">
    <source>
        <dbReference type="Proteomes" id="UP000264179"/>
    </source>
</evidence>
<reference evidence="2 3" key="1">
    <citation type="journal article" date="2018" name="Nat. Biotechnol.">
        <title>A standardized bacterial taxonomy based on genome phylogeny substantially revises the tree of life.</title>
        <authorList>
            <person name="Parks D.H."/>
            <person name="Chuvochina M."/>
            <person name="Waite D.W."/>
            <person name="Rinke C."/>
            <person name="Skarshewski A."/>
            <person name="Chaumeil P.A."/>
            <person name="Hugenholtz P."/>
        </authorList>
    </citation>
    <scope>NUCLEOTIDE SEQUENCE [LARGE SCALE GENOMIC DNA]</scope>
    <source>
        <strain evidence="2">UBA9881</strain>
    </source>
</reference>
<dbReference type="Proteomes" id="UP000264179">
    <property type="component" value="Unassembled WGS sequence"/>
</dbReference>
<sequence length="140" mass="15478">MLKFAATSIFFLVFGISMVPAEAGDFSNVHVGTATDYQAISATQLALKSTDSEKTTVAETLSKSRELSIQNAYNGVGNTELLVTKFWHKGGTSSLDSTWQHITVEVWKNDEYVKTCHAYSLDVEIGKGDNRRRVYQSTCD</sequence>
<gene>
    <name evidence="2" type="ORF">DHR80_13270</name>
</gene>
<protein>
    <recommendedName>
        <fullName evidence="4">Up-regulated in Daf-2 domain-containing protein</fullName>
    </recommendedName>
</protein>
<dbReference type="RefSeq" id="WP_276653691.1">
    <property type="nucleotide sequence ID" value="NZ_DOOG01000116.1"/>
</dbReference>
<dbReference type="EMBL" id="DPOP01000102">
    <property type="protein sequence ID" value="HCW68140.1"/>
    <property type="molecule type" value="Genomic_DNA"/>
</dbReference>
<proteinExistence type="predicted"/>
<evidence type="ECO:0000256" key="1">
    <source>
        <dbReference type="SAM" id="SignalP"/>
    </source>
</evidence>
<accession>A0A3D5NAN2</accession>
<evidence type="ECO:0000313" key="2">
    <source>
        <dbReference type="EMBL" id="HCW68140.1"/>
    </source>
</evidence>
<feature type="signal peptide" evidence="1">
    <location>
        <begin position="1"/>
        <end position="23"/>
    </location>
</feature>
<comment type="caution">
    <text evidence="2">The sequence shown here is derived from an EMBL/GenBank/DDBJ whole genome shotgun (WGS) entry which is preliminary data.</text>
</comment>
<name>A0A3D5NAN2_9PROT</name>
<evidence type="ECO:0008006" key="4">
    <source>
        <dbReference type="Google" id="ProtNLM"/>
    </source>
</evidence>
<dbReference type="AlphaFoldDB" id="A0A3D5NAN2"/>